<reference evidence="1 2" key="1">
    <citation type="submission" date="2019-03" db="EMBL/GenBank/DDBJ databases">
        <title>The genome sequence of a newly discovered highly antifungal drug resistant Aspergillus species, Aspergillus tanneri NIH 1004.</title>
        <authorList>
            <person name="Mounaud S."/>
            <person name="Singh I."/>
            <person name="Joardar V."/>
            <person name="Pakala S."/>
            <person name="Pakala S."/>
            <person name="Venepally P."/>
            <person name="Hoover J."/>
            <person name="Nierman W."/>
            <person name="Chung J."/>
            <person name="Losada L."/>
        </authorList>
    </citation>
    <scope>NUCLEOTIDE SEQUENCE [LARGE SCALE GENOMIC DNA]</scope>
    <source>
        <strain evidence="1 2">NIH1004</strain>
    </source>
</reference>
<dbReference type="Proteomes" id="UP000308092">
    <property type="component" value="Unassembled WGS sequence"/>
</dbReference>
<organism evidence="1 2">
    <name type="scientific">Aspergillus tanneri</name>
    <dbReference type="NCBI Taxonomy" id="1220188"/>
    <lineage>
        <taxon>Eukaryota</taxon>
        <taxon>Fungi</taxon>
        <taxon>Dikarya</taxon>
        <taxon>Ascomycota</taxon>
        <taxon>Pezizomycotina</taxon>
        <taxon>Eurotiomycetes</taxon>
        <taxon>Eurotiomycetidae</taxon>
        <taxon>Eurotiales</taxon>
        <taxon>Aspergillaceae</taxon>
        <taxon>Aspergillus</taxon>
        <taxon>Aspergillus subgen. Circumdati</taxon>
    </lineage>
</organism>
<dbReference type="AlphaFoldDB" id="A0A4S3J7I1"/>
<evidence type="ECO:0000313" key="2">
    <source>
        <dbReference type="Proteomes" id="UP000308092"/>
    </source>
</evidence>
<evidence type="ECO:0000313" key="1">
    <source>
        <dbReference type="EMBL" id="THC90936.1"/>
    </source>
</evidence>
<gene>
    <name evidence="1" type="ORF">EYZ11_009608</name>
</gene>
<keyword evidence="2" id="KW-1185">Reference proteome</keyword>
<dbReference type="VEuPathDB" id="FungiDB:EYZ11_009608"/>
<proteinExistence type="predicted"/>
<protein>
    <submittedName>
        <fullName evidence="1">Uncharacterized protein</fullName>
    </submittedName>
</protein>
<name>A0A4S3J7I1_9EURO</name>
<sequence>MYIWEWNTAMFSFFYVGRLTRPGKLCCG</sequence>
<accession>A0A4S3J7I1</accession>
<dbReference type="EMBL" id="SOSA01000464">
    <property type="protein sequence ID" value="THC90936.1"/>
    <property type="molecule type" value="Genomic_DNA"/>
</dbReference>
<comment type="caution">
    <text evidence="1">The sequence shown here is derived from an EMBL/GenBank/DDBJ whole genome shotgun (WGS) entry which is preliminary data.</text>
</comment>